<name>A0A915A406_PARUN</name>
<proteinExistence type="predicted"/>
<evidence type="ECO:0000313" key="1">
    <source>
        <dbReference type="Proteomes" id="UP000887569"/>
    </source>
</evidence>
<keyword evidence="1" id="KW-1185">Reference proteome</keyword>
<dbReference type="WBParaSite" id="PgE652_g001_t01">
    <property type="protein sequence ID" value="PgE652_g001_t01"/>
    <property type="gene ID" value="PgE652_g001"/>
</dbReference>
<dbReference type="AlphaFoldDB" id="A0A915A406"/>
<evidence type="ECO:0000313" key="2">
    <source>
        <dbReference type="WBParaSite" id="PgE652_g001_t01"/>
    </source>
</evidence>
<sequence>EAIHNSRGVLGDQFGLPGLRAYVRKAYDDAVDVTLAIGEDLTRLGLSVLDQ</sequence>
<reference evidence="2" key="1">
    <citation type="submission" date="2022-11" db="UniProtKB">
        <authorList>
            <consortium name="WormBaseParasite"/>
        </authorList>
    </citation>
    <scope>IDENTIFICATION</scope>
</reference>
<protein>
    <submittedName>
        <fullName evidence="2">Uncharacterized protein</fullName>
    </submittedName>
</protein>
<dbReference type="Proteomes" id="UP000887569">
    <property type="component" value="Unplaced"/>
</dbReference>
<accession>A0A915A406</accession>
<organism evidence="1 2">
    <name type="scientific">Parascaris univalens</name>
    <name type="common">Nematode worm</name>
    <dbReference type="NCBI Taxonomy" id="6257"/>
    <lineage>
        <taxon>Eukaryota</taxon>
        <taxon>Metazoa</taxon>
        <taxon>Ecdysozoa</taxon>
        <taxon>Nematoda</taxon>
        <taxon>Chromadorea</taxon>
        <taxon>Rhabditida</taxon>
        <taxon>Spirurina</taxon>
        <taxon>Ascaridomorpha</taxon>
        <taxon>Ascaridoidea</taxon>
        <taxon>Ascarididae</taxon>
        <taxon>Parascaris</taxon>
    </lineage>
</organism>